<feature type="transmembrane region" description="Helical" evidence="1">
    <location>
        <begin position="52"/>
        <end position="72"/>
    </location>
</feature>
<protein>
    <submittedName>
        <fullName evidence="2">DUF5317 domain-containing protein</fullName>
    </submittedName>
</protein>
<dbReference type="RefSeq" id="WP_216440548.1">
    <property type="nucleotide sequence ID" value="NZ_JAHLQF010000004.1"/>
</dbReference>
<feature type="transmembrane region" description="Helical" evidence="1">
    <location>
        <begin position="78"/>
        <end position="98"/>
    </location>
</feature>
<dbReference type="Proteomes" id="UP000726170">
    <property type="component" value="Unassembled WGS sequence"/>
</dbReference>
<evidence type="ECO:0000313" key="2">
    <source>
        <dbReference type="EMBL" id="MBU5485951.1"/>
    </source>
</evidence>
<dbReference type="Pfam" id="PF17248">
    <property type="entry name" value="DUF5317"/>
    <property type="match status" value="1"/>
</dbReference>
<name>A0ABS6EMT3_9CLOT</name>
<proteinExistence type="predicted"/>
<feature type="transmembrane region" description="Helical" evidence="1">
    <location>
        <begin position="148"/>
        <end position="172"/>
    </location>
</feature>
<sequence>MLETILLALVIAKIKGYKIKSLFKSWTIYPILVFELIYLFVQANIFKENYSFIKYANVLETLYFCSYLALIIKYEQYISAIIGSACIFIGTILNKIAISANNGKMPVFPTLSYSTGYAKPDAFMKVNDIHILGNSSTKLKFLTDVIDVGYSILSIGDIFIRLFVFIIIFNTIKHMNKVEYSNI</sequence>
<gene>
    <name evidence="2" type="ORF">KQI86_16640</name>
</gene>
<feature type="transmembrane region" description="Helical" evidence="1">
    <location>
        <begin position="26"/>
        <end position="45"/>
    </location>
</feature>
<keyword evidence="1" id="KW-0472">Membrane</keyword>
<accession>A0ABS6EMT3</accession>
<keyword evidence="1" id="KW-0812">Transmembrane</keyword>
<organism evidence="2 3">
    <name type="scientific">Clostridium mobile</name>
    <dbReference type="NCBI Taxonomy" id="2841512"/>
    <lineage>
        <taxon>Bacteria</taxon>
        <taxon>Bacillati</taxon>
        <taxon>Bacillota</taxon>
        <taxon>Clostridia</taxon>
        <taxon>Eubacteriales</taxon>
        <taxon>Clostridiaceae</taxon>
        <taxon>Clostridium</taxon>
    </lineage>
</organism>
<keyword evidence="3" id="KW-1185">Reference proteome</keyword>
<evidence type="ECO:0000313" key="3">
    <source>
        <dbReference type="Proteomes" id="UP000726170"/>
    </source>
</evidence>
<dbReference type="EMBL" id="JAHLQF010000004">
    <property type="protein sequence ID" value="MBU5485951.1"/>
    <property type="molecule type" value="Genomic_DNA"/>
</dbReference>
<dbReference type="InterPro" id="IPR035168">
    <property type="entry name" value="DUF5317"/>
</dbReference>
<comment type="caution">
    <text evidence="2">The sequence shown here is derived from an EMBL/GenBank/DDBJ whole genome shotgun (WGS) entry which is preliminary data.</text>
</comment>
<reference evidence="2 3" key="1">
    <citation type="submission" date="2021-06" db="EMBL/GenBank/DDBJ databases">
        <authorList>
            <person name="Sun Q."/>
            <person name="Li D."/>
        </authorList>
    </citation>
    <scope>NUCLEOTIDE SEQUENCE [LARGE SCALE GENOMIC DNA]</scope>
    <source>
        <strain evidence="2 3">MSJ-11</strain>
    </source>
</reference>
<keyword evidence="1" id="KW-1133">Transmembrane helix</keyword>
<evidence type="ECO:0000256" key="1">
    <source>
        <dbReference type="SAM" id="Phobius"/>
    </source>
</evidence>